<dbReference type="EMBL" id="JAUZEE010000002">
    <property type="protein sequence ID" value="MDP4299843.1"/>
    <property type="molecule type" value="Genomic_DNA"/>
</dbReference>
<dbReference type="Proteomes" id="UP001235760">
    <property type="component" value="Unassembled WGS sequence"/>
</dbReference>
<keyword evidence="3" id="KW-1185">Reference proteome</keyword>
<sequence>MRTVDVNEATSTLARLVEVIESGLELEVVIEREGRPAARLVPIRSVPDPSRRIGAARGQFEVPDDIDIDAERIARQFEED</sequence>
<name>A0ABT9G056_LEPDI</name>
<comment type="similarity">
    <text evidence="1">Belongs to the phD/YefM antitoxin family.</text>
</comment>
<protein>
    <submittedName>
        <fullName evidence="2">Prevent-host-death protein</fullName>
    </submittedName>
</protein>
<evidence type="ECO:0000313" key="3">
    <source>
        <dbReference type="Proteomes" id="UP001235760"/>
    </source>
</evidence>
<accession>A0ABT9G056</accession>
<gene>
    <name evidence="2" type="ORF">Q8X39_04300</name>
</gene>
<dbReference type="RefSeq" id="WP_305748400.1">
    <property type="nucleotide sequence ID" value="NZ_JAUZEE010000002.1"/>
</dbReference>
<dbReference type="Gene3D" id="3.40.1620.10">
    <property type="entry name" value="YefM-like domain"/>
    <property type="match status" value="1"/>
</dbReference>
<evidence type="ECO:0000313" key="2">
    <source>
        <dbReference type="EMBL" id="MDP4299843.1"/>
    </source>
</evidence>
<evidence type="ECO:0000256" key="1">
    <source>
        <dbReference type="ARBA" id="ARBA00009981"/>
    </source>
</evidence>
<organism evidence="2 3">
    <name type="scientific">Leptothrix discophora</name>
    <dbReference type="NCBI Taxonomy" id="89"/>
    <lineage>
        <taxon>Bacteria</taxon>
        <taxon>Pseudomonadati</taxon>
        <taxon>Pseudomonadota</taxon>
        <taxon>Betaproteobacteria</taxon>
        <taxon>Burkholderiales</taxon>
        <taxon>Sphaerotilaceae</taxon>
        <taxon>Leptothrix</taxon>
    </lineage>
</organism>
<dbReference type="InterPro" id="IPR036165">
    <property type="entry name" value="YefM-like_sf"/>
</dbReference>
<comment type="caution">
    <text evidence="2">The sequence shown here is derived from an EMBL/GenBank/DDBJ whole genome shotgun (WGS) entry which is preliminary data.</text>
</comment>
<dbReference type="SUPFAM" id="SSF143120">
    <property type="entry name" value="YefM-like"/>
    <property type="match status" value="1"/>
</dbReference>
<proteinExistence type="inferred from homology"/>
<reference evidence="2 3" key="1">
    <citation type="submission" date="2023-08" db="EMBL/GenBank/DDBJ databases">
        <authorList>
            <person name="Roldan D.M."/>
            <person name="Menes R.J."/>
        </authorList>
    </citation>
    <scope>NUCLEOTIDE SEQUENCE [LARGE SCALE GENOMIC DNA]</scope>
    <source>
        <strain evidence="2 3">CCM 2812</strain>
    </source>
</reference>